<dbReference type="PANTHER" id="PTHR47098:SF2">
    <property type="entry name" value="PROTEIN MAK32"/>
    <property type="match status" value="1"/>
</dbReference>
<gene>
    <name evidence="2" type="ORF">LECACI_7A006280</name>
</gene>
<dbReference type="Gene3D" id="3.40.1190.20">
    <property type="match status" value="1"/>
</dbReference>
<dbReference type="InterPro" id="IPR011611">
    <property type="entry name" value="PfkB_dom"/>
</dbReference>
<dbReference type="SUPFAM" id="SSF53613">
    <property type="entry name" value="Ribokinase-like"/>
    <property type="match status" value="1"/>
</dbReference>
<comment type="caution">
    <text evidence="2">The sequence shown here is derived from an EMBL/GenBank/DDBJ whole genome shotgun (WGS) entry which is preliminary data.</text>
</comment>
<dbReference type="EMBL" id="CAVMBE010000044">
    <property type="protein sequence ID" value="CAK4031122.1"/>
    <property type="molecule type" value="Genomic_DNA"/>
</dbReference>
<dbReference type="AlphaFoldDB" id="A0AAI8Z296"/>
<evidence type="ECO:0000313" key="3">
    <source>
        <dbReference type="Proteomes" id="UP001296104"/>
    </source>
</evidence>
<sequence length="338" mass="37153">MDFCTLGMFIIDDIYPPPTAADQEPQLNVVGGAGTFAAVAARLFSPPPESKTIGWIVDAGTDFPRECRAVLESWETGVYLRERPAPTTRGWNGYSGNEHRTFKYITEKKQLTYTDLTPDLLAARSFHLICSPTRCIEQVKGILARRQETYGNSDMPRPIFVWEPFPDLCIPSELQSTYEALKYVDVFSPNHDELASFFGFTHNVSVAKTAVENHAQRFLENGIGSDGNGAAVIRAGASGCFVLAPSTRQWLPAFHESAQKVVDPTGGGNGFLGGLAVGLARTDFDVLESARWAAVAAAFCIEQTGMPTLQPRTDSGTPETWNGVDVFERLDEYRRRTS</sequence>
<dbReference type="Pfam" id="PF00294">
    <property type="entry name" value="PfkB"/>
    <property type="match status" value="1"/>
</dbReference>
<feature type="domain" description="Carbohydrate kinase PfkB" evidence="1">
    <location>
        <begin position="175"/>
        <end position="306"/>
    </location>
</feature>
<proteinExistence type="predicted"/>
<dbReference type="Proteomes" id="UP001296104">
    <property type="component" value="Unassembled WGS sequence"/>
</dbReference>
<dbReference type="PANTHER" id="PTHR47098">
    <property type="entry name" value="PROTEIN MAK32"/>
    <property type="match status" value="1"/>
</dbReference>
<keyword evidence="3" id="KW-1185">Reference proteome</keyword>
<accession>A0AAI8Z296</accession>
<protein>
    <recommendedName>
        <fullName evidence="1">Carbohydrate kinase PfkB domain-containing protein</fullName>
    </recommendedName>
</protein>
<evidence type="ECO:0000313" key="2">
    <source>
        <dbReference type="EMBL" id="CAK4031122.1"/>
    </source>
</evidence>
<name>A0AAI8Z296_9PEZI</name>
<dbReference type="InterPro" id="IPR029056">
    <property type="entry name" value="Ribokinase-like"/>
</dbReference>
<organism evidence="2 3">
    <name type="scientific">Lecanosticta acicola</name>
    <dbReference type="NCBI Taxonomy" id="111012"/>
    <lineage>
        <taxon>Eukaryota</taxon>
        <taxon>Fungi</taxon>
        <taxon>Dikarya</taxon>
        <taxon>Ascomycota</taxon>
        <taxon>Pezizomycotina</taxon>
        <taxon>Dothideomycetes</taxon>
        <taxon>Dothideomycetidae</taxon>
        <taxon>Mycosphaerellales</taxon>
        <taxon>Mycosphaerellaceae</taxon>
        <taxon>Lecanosticta</taxon>
    </lineage>
</organism>
<evidence type="ECO:0000259" key="1">
    <source>
        <dbReference type="Pfam" id="PF00294"/>
    </source>
</evidence>
<reference evidence="2" key="1">
    <citation type="submission" date="2023-11" db="EMBL/GenBank/DDBJ databases">
        <authorList>
            <person name="Alioto T."/>
            <person name="Alioto T."/>
            <person name="Gomez Garrido J."/>
        </authorList>
    </citation>
    <scope>NUCLEOTIDE SEQUENCE</scope>
</reference>